<dbReference type="GO" id="GO:0003677">
    <property type="term" value="F:DNA binding"/>
    <property type="evidence" value="ECO:0007669"/>
    <property type="project" value="InterPro"/>
</dbReference>
<feature type="domain" description="Helicase/UvrB N-terminal" evidence="4">
    <location>
        <begin position="74"/>
        <end position="267"/>
    </location>
</feature>
<dbReference type="Gene3D" id="3.40.50.300">
    <property type="entry name" value="P-loop containing nucleotide triphosphate hydrolases"/>
    <property type="match status" value="2"/>
</dbReference>
<feature type="domain" description="Helicase-associated" evidence="3">
    <location>
        <begin position="854"/>
        <end position="913"/>
    </location>
</feature>
<dbReference type="InterPro" id="IPR027417">
    <property type="entry name" value="P-loop_NTPase"/>
</dbReference>
<organism evidence="5 6">
    <name type="scientific">Seminavis robusta</name>
    <dbReference type="NCBI Taxonomy" id="568900"/>
    <lineage>
        <taxon>Eukaryota</taxon>
        <taxon>Sar</taxon>
        <taxon>Stramenopiles</taxon>
        <taxon>Ochrophyta</taxon>
        <taxon>Bacillariophyta</taxon>
        <taxon>Bacillariophyceae</taxon>
        <taxon>Bacillariophycidae</taxon>
        <taxon>Naviculales</taxon>
        <taxon>Naviculaceae</taxon>
        <taxon>Seminavis</taxon>
    </lineage>
</organism>
<evidence type="ECO:0000259" key="2">
    <source>
        <dbReference type="Pfam" id="PF00271"/>
    </source>
</evidence>
<dbReference type="GO" id="GO:0016787">
    <property type="term" value="F:hydrolase activity"/>
    <property type="evidence" value="ECO:0007669"/>
    <property type="project" value="InterPro"/>
</dbReference>
<dbReference type="OrthoDB" id="44064at2759"/>
<dbReference type="GO" id="GO:0004386">
    <property type="term" value="F:helicase activity"/>
    <property type="evidence" value="ECO:0007669"/>
    <property type="project" value="UniProtKB-KW"/>
</dbReference>
<dbReference type="InterPro" id="IPR006935">
    <property type="entry name" value="Helicase/UvrB_N"/>
</dbReference>
<dbReference type="PANTHER" id="PTHR33418">
    <property type="entry name" value="HELICASE-ASSOCIATED"/>
    <property type="match status" value="1"/>
</dbReference>
<gene>
    <name evidence="5" type="ORF">SEMRO_1425_G271610.1</name>
</gene>
<dbReference type="InterPro" id="IPR001650">
    <property type="entry name" value="Helicase_C-like"/>
</dbReference>
<evidence type="ECO:0000313" key="6">
    <source>
        <dbReference type="Proteomes" id="UP001153069"/>
    </source>
</evidence>
<dbReference type="Pfam" id="PF04851">
    <property type="entry name" value="ResIII"/>
    <property type="match status" value="1"/>
</dbReference>
<keyword evidence="5" id="KW-0347">Helicase</keyword>
<keyword evidence="1" id="KW-0732">Signal</keyword>
<evidence type="ECO:0000256" key="1">
    <source>
        <dbReference type="SAM" id="SignalP"/>
    </source>
</evidence>
<dbReference type="InterPro" id="IPR005114">
    <property type="entry name" value="Helicase_assoc"/>
</dbReference>
<dbReference type="AlphaFoldDB" id="A0A9N8EQZ0"/>
<comment type="caution">
    <text evidence="5">The sequence shown here is derived from an EMBL/GenBank/DDBJ whole genome shotgun (WGS) entry which is preliminary data.</text>
</comment>
<feature type="domain" description="Helicase-associated" evidence="3">
    <location>
        <begin position="648"/>
        <end position="710"/>
    </location>
</feature>
<feature type="chain" id="PRO_5040271861" evidence="1">
    <location>
        <begin position="21"/>
        <end position="918"/>
    </location>
</feature>
<keyword evidence="5" id="KW-0067">ATP-binding</keyword>
<dbReference type="GO" id="GO:0005524">
    <property type="term" value="F:ATP binding"/>
    <property type="evidence" value="ECO:0007669"/>
    <property type="project" value="InterPro"/>
</dbReference>
<reference evidence="5" key="1">
    <citation type="submission" date="2020-06" db="EMBL/GenBank/DDBJ databases">
        <authorList>
            <consortium name="Plant Systems Biology data submission"/>
        </authorList>
    </citation>
    <scope>NUCLEOTIDE SEQUENCE</scope>
    <source>
        <strain evidence="5">D6</strain>
    </source>
</reference>
<dbReference type="Pfam" id="PF00271">
    <property type="entry name" value="Helicase_C"/>
    <property type="match status" value="1"/>
</dbReference>
<name>A0A9N8EQZ0_9STRA</name>
<dbReference type="Proteomes" id="UP001153069">
    <property type="component" value="Unassembled WGS sequence"/>
</dbReference>
<dbReference type="PANTHER" id="PTHR33418:SF1">
    <property type="entry name" value="HELICASE-ASSOCIATED DOMAIN-CONTAINING PROTEIN"/>
    <property type="match status" value="1"/>
</dbReference>
<protein>
    <submittedName>
        <fullName evidence="5">Helicase</fullName>
    </submittedName>
</protein>
<keyword evidence="6" id="KW-1185">Reference proteome</keyword>
<feature type="signal peptide" evidence="1">
    <location>
        <begin position="1"/>
        <end position="20"/>
    </location>
</feature>
<keyword evidence="5" id="KW-0378">Hydrolase</keyword>
<sequence>MKIMWNLLWTVLLHTTLVTSFLVGNQGWISPHFNPPFDSPTSQLARSSIGAITKLNFQSSDSENPPIELDGRHTETVQKILQAYANGHRRANIILTMGFGKTISALQVLQQMALANDNRNQSIPALPQAKIAIYVTSKLKLVDQTLDMLEGSQVLSNVPHKSMIVASDTDTPVPHSTCPERIASFLLEPHDEASNSSLHFLVSTTNSLPRIAEALNLINKNRTIPIRIGLGIFDEAHRMAGKSQFNGFGLQDHELPIDFRLFKTATPRNFSPNVTQKTVVASKIDKRNGVQTLITTNQDVILQEGVRSFNNQSLFGQTVEKKTRREAEQMNITVPLKLFVVSKQELLSVFPSLLHDDNQLRDESIPALLPFILKAAMEKCNASHAVSFHSRNARAKQFIVDAGEVLDQDVFAADINGNMKRTMQESILKKAKEAPKSVVANCELLTEGVNEAIWDMVFLSDHIKSPEKILQAVGRVTRPAPNKQCGYVLLPVIYDESQGDFLFGNEDTCGSQMLARTLMALSEDDPEFWKGVVYIAGEARQGRPVDPSEYPQRLKDVFDGLGSIGGETQQEILKQLIIEVSGNHTKALEWNTMFERVVAFRRDHPGQMLPVEEQKWLTLQRKLKKSGGLSMDRIHQMAEAGIKWSHYEEIWDWNYNLLCQYVEREGHCDVRRNHIKGELKLGRWVSDQRQARNKDKLDEWKVEKLDQIGFVWDLLKESWNTFFQALLSFQAREGHCDVPSRHVEGELKLGNWVNKQRQARNKDKLDEWKVEKLDQIGFIWEALEESWNTFFQALLSFQAREGHSVAPQNHTEGGVKLGAWVNKQRMARKKDKLDASKVLKLEQLGFIWNVRDWRWEQNFNLCKEYVAETGETQVPRSYERDDGVKLGLWYRSQIILHKKGKLDGSRRQRMEDLWEFSE</sequence>
<feature type="domain" description="Helicase C-terminal" evidence="2">
    <location>
        <begin position="403"/>
        <end position="478"/>
    </location>
</feature>
<dbReference type="Gene3D" id="6.10.140.530">
    <property type="match status" value="4"/>
</dbReference>
<evidence type="ECO:0000313" key="5">
    <source>
        <dbReference type="EMBL" id="CAB9523514.1"/>
    </source>
</evidence>
<evidence type="ECO:0000259" key="4">
    <source>
        <dbReference type="Pfam" id="PF04851"/>
    </source>
</evidence>
<feature type="domain" description="Helicase-associated" evidence="3">
    <location>
        <begin position="784"/>
        <end position="846"/>
    </location>
</feature>
<accession>A0A9N8EQZ0</accession>
<proteinExistence type="predicted"/>
<dbReference type="SUPFAM" id="SSF52540">
    <property type="entry name" value="P-loop containing nucleoside triphosphate hydrolases"/>
    <property type="match status" value="1"/>
</dbReference>
<feature type="domain" description="Helicase-associated" evidence="3">
    <location>
        <begin position="716"/>
        <end position="778"/>
    </location>
</feature>
<dbReference type="Pfam" id="PF03457">
    <property type="entry name" value="HA"/>
    <property type="match status" value="4"/>
</dbReference>
<dbReference type="EMBL" id="CAICTM010001423">
    <property type="protein sequence ID" value="CAB9523514.1"/>
    <property type="molecule type" value="Genomic_DNA"/>
</dbReference>
<keyword evidence="5" id="KW-0547">Nucleotide-binding</keyword>
<evidence type="ECO:0000259" key="3">
    <source>
        <dbReference type="Pfam" id="PF03457"/>
    </source>
</evidence>